<keyword evidence="4" id="KW-1185">Reference proteome</keyword>
<evidence type="ECO:0000313" key="4">
    <source>
        <dbReference type="Proteomes" id="UP000481153"/>
    </source>
</evidence>
<feature type="region of interest" description="Disordered" evidence="1">
    <location>
        <begin position="1"/>
        <end position="44"/>
    </location>
</feature>
<feature type="compositionally biased region" description="Low complexity" evidence="1">
    <location>
        <begin position="34"/>
        <end position="44"/>
    </location>
</feature>
<name>A0A6G0WYR7_9STRA</name>
<keyword evidence="2" id="KW-0812">Transmembrane</keyword>
<comment type="caution">
    <text evidence="3">The sequence shown here is derived from an EMBL/GenBank/DDBJ whole genome shotgun (WGS) entry which is preliminary data.</text>
</comment>
<gene>
    <name evidence="3" type="ORF">Ae201684_010362</name>
</gene>
<evidence type="ECO:0000256" key="2">
    <source>
        <dbReference type="SAM" id="Phobius"/>
    </source>
</evidence>
<keyword evidence="2" id="KW-0472">Membrane</keyword>
<sequence>MATPAAVENPVTTENPIAPASVSIDVKPEEPMKPAKGSGKAAPAKVYRGAEDRPDYKIVCCGNNCLDLFLIPMTAIVLYGALLGYGLLIVWATMISATSGVAHWIFFFAWFSGVVILGISVRVADYEKILKAKSVVSAEANGTNA</sequence>
<dbReference type="Proteomes" id="UP000481153">
    <property type="component" value="Unassembled WGS sequence"/>
</dbReference>
<dbReference type="AlphaFoldDB" id="A0A6G0WYR7"/>
<proteinExistence type="predicted"/>
<keyword evidence="2" id="KW-1133">Transmembrane helix</keyword>
<dbReference type="VEuPathDB" id="FungiDB:AeMF1_003522"/>
<protein>
    <submittedName>
        <fullName evidence="3">Uncharacterized protein</fullName>
    </submittedName>
</protein>
<reference evidence="3 4" key="1">
    <citation type="submission" date="2019-07" db="EMBL/GenBank/DDBJ databases">
        <title>Genomics analysis of Aphanomyces spp. identifies a new class of oomycete effector associated with host adaptation.</title>
        <authorList>
            <person name="Gaulin E."/>
        </authorList>
    </citation>
    <scope>NUCLEOTIDE SEQUENCE [LARGE SCALE GENOMIC DNA]</scope>
    <source>
        <strain evidence="3 4">ATCC 201684</strain>
    </source>
</reference>
<dbReference type="EMBL" id="VJMJ01000130">
    <property type="protein sequence ID" value="KAF0732654.1"/>
    <property type="molecule type" value="Genomic_DNA"/>
</dbReference>
<feature type="transmembrane region" description="Helical" evidence="2">
    <location>
        <begin position="76"/>
        <end position="95"/>
    </location>
</feature>
<feature type="transmembrane region" description="Helical" evidence="2">
    <location>
        <begin position="101"/>
        <end position="124"/>
    </location>
</feature>
<accession>A0A6G0WYR7</accession>
<evidence type="ECO:0000256" key="1">
    <source>
        <dbReference type="SAM" id="MobiDB-lite"/>
    </source>
</evidence>
<organism evidence="3 4">
    <name type="scientific">Aphanomyces euteiches</name>
    <dbReference type="NCBI Taxonomy" id="100861"/>
    <lineage>
        <taxon>Eukaryota</taxon>
        <taxon>Sar</taxon>
        <taxon>Stramenopiles</taxon>
        <taxon>Oomycota</taxon>
        <taxon>Saprolegniomycetes</taxon>
        <taxon>Saprolegniales</taxon>
        <taxon>Verrucalvaceae</taxon>
        <taxon>Aphanomyces</taxon>
    </lineage>
</organism>
<evidence type="ECO:0000313" key="3">
    <source>
        <dbReference type="EMBL" id="KAF0732654.1"/>
    </source>
</evidence>